<dbReference type="PANTHER" id="PTHR47272:SF1">
    <property type="entry name" value="PIGGYBAC TRANSPOSABLE ELEMENT-DERIVED PROTEIN 3-LIKE"/>
    <property type="match status" value="1"/>
</dbReference>
<feature type="domain" description="PiggyBac transposable element-derived protein" evidence="1">
    <location>
        <begin position="1"/>
        <end position="58"/>
    </location>
</feature>
<evidence type="ECO:0000259" key="1">
    <source>
        <dbReference type="Pfam" id="PF13843"/>
    </source>
</evidence>
<dbReference type="InterPro" id="IPR029526">
    <property type="entry name" value="PGBD"/>
</dbReference>
<gene>
    <name evidence="2" type="ORF">T03_5394</name>
</gene>
<evidence type="ECO:0000313" key="3">
    <source>
        <dbReference type="Proteomes" id="UP000054653"/>
    </source>
</evidence>
<dbReference type="EMBL" id="JYDI01000409">
    <property type="protein sequence ID" value="KRY45111.1"/>
    <property type="molecule type" value="Genomic_DNA"/>
</dbReference>
<comment type="caution">
    <text evidence="2">The sequence shown here is derived from an EMBL/GenBank/DDBJ whole genome shotgun (WGS) entry which is preliminary data.</text>
</comment>
<dbReference type="PANTHER" id="PTHR47272">
    <property type="entry name" value="DDE_TNP_1_7 DOMAIN-CONTAINING PROTEIN"/>
    <property type="match status" value="1"/>
</dbReference>
<organism evidence="2 3">
    <name type="scientific">Trichinella britovi</name>
    <name type="common">Parasitic roundworm</name>
    <dbReference type="NCBI Taxonomy" id="45882"/>
    <lineage>
        <taxon>Eukaryota</taxon>
        <taxon>Metazoa</taxon>
        <taxon>Ecdysozoa</taxon>
        <taxon>Nematoda</taxon>
        <taxon>Enoplea</taxon>
        <taxon>Dorylaimia</taxon>
        <taxon>Trichinellida</taxon>
        <taxon>Trichinellidae</taxon>
        <taxon>Trichinella</taxon>
    </lineage>
</organism>
<reference evidence="2 3" key="1">
    <citation type="submission" date="2015-01" db="EMBL/GenBank/DDBJ databases">
        <title>Evolution of Trichinella species and genotypes.</title>
        <authorList>
            <person name="Korhonen P.K."/>
            <person name="Edoardo P."/>
            <person name="Giuseppe L.R."/>
            <person name="Gasser R.B."/>
        </authorList>
    </citation>
    <scope>NUCLEOTIDE SEQUENCE [LARGE SCALE GENOMIC DNA]</scope>
    <source>
        <strain evidence="2">ISS120</strain>
    </source>
</reference>
<dbReference type="STRING" id="45882.A0A0V1C7D0"/>
<evidence type="ECO:0000313" key="2">
    <source>
        <dbReference type="EMBL" id="KRY45111.1"/>
    </source>
</evidence>
<dbReference type="AlphaFoldDB" id="A0A0V1C7D0"/>
<dbReference type="Pfam" id="PF13843">
    <property type="entry name" value="DDE_Tnp_1_7"/>
    <property type="match status" value="1"/>
</dbReference>
<dbReference type="Proteomes" id="UP000054653">
    <property type="component" value="Unassembled WGS sequence"/>
</dbReference>
<sequence>MKLCEHLPKQQNHKLCFDNYFNFIELQLRLKEQGIWTCGTIRSNRLRGCPFLSEQALKAVVYLRATQNTSETRVSFVAAKSKVAPRKKLGVP</sequence>
<keyword evidence="3" id="KW-1185">Reference proteome</keyword>
<accession>A0A0V1C7D0</accession>
<name>A0A0V1C7D0_TRIBR</name>
<protein>
    <recommendedName>
        <fullName evidence="1">PiggyBac transposable element-derived protein domain-containing protein</fullName>
    </recommendedName>
</protein>
<proteinExistence type="predicted"/>